<proteinExistence type="predicted"/>
<dbReference type="STRING" id="114155.A0A4V2K809"/>
<evidence type="ECO:0000313" key="1">
    <source>
        <dbReference type="EMBL" id="TBU58158.1"/>
    </source>
</evidence>
<dbReference type="AlphaFoldDB" id="A0A4V2K809"/>
<dbReference type="Gene3D" id="3.80.10.10">
    <property type="entry name" value="Ribonuclease Inhibitor"/>
    <property type="match status" value="1"/>
</dbReference>
<accession>A0A4V2K809</accession>
<organism evidence="1 2">
    <name type="scientific">Dichomitus squalens</name>
    <dbReference type="NCBI Taxonomy" id="114155"/>
    <lineage>
        <taxon>Eukaryota</taxon>
        <taxon>Fungi</taxon>
        <taxon>Dikarya</taxon>
        <taxon>Basidiomycota</taxon>
        <taxon>Agaricomycotina</taxon>
        <taxon>Agaricomycetes</taxon>
        <taxon>Polyporales</taxon>
        <taxon>Polyporaceae</taxon>
        <taxon>Dichomitus</taxon>
    </lineage>
</organism>
<name>A0A4V2K809_9APHY</name>
<gene>
    <name evidence="1" type="ORF">BD310DRAFT_820160</name>
</gene>
<dbReference type="PANTHER" id="PTHR38926:SF5">
    <property type="entry name" value="F-BOX AND LEUCINE-RICH REPEAT PROTEIN 6"/>
    <property type="match status" value="1"/>
</dbReference>
<keyword evidence="2" id="KW-1185">Reference proteome</keyword>
<dbReference type="EMBL" id="ML145128">
    <property type="protein sequence ID" value="TBU58158.1"/>
    <property type="molecule type" value="Genomic_DNA"/>
</dbReference>
<evidence type="ECO:0000313" key="2">
    <source>
        <dbReference type="Proteomes" id="UP000292082"/>
    </source>
</evidence>
<dbReference type="PANTHER" id="PTHR38926">
    <property type="entry name" value="F-BOX DOMAIN CONTAINING PROTEIN, EXPRESSED"/>
    <property type="match status" value="1"/>
</dbReference>
<reference evidence="1 2" key="1">
    <citation type="submission" date="2019-01" db="EMBL/GenBank/DDBJ databases">
        <title>Draft genome sequences of three monokaryotic isolates of the white-rot basidiomycete fungus Dichomitus squalens.</title>
        <authorList>
            <consortium name="DOE Joint Genome Institute"/>
            <person name="Lopez S.C."/>
            <person name="Andreopoulos B."/>
            <person name="Pangilinan J."/>
            <person name="Lipzen A."/>
            <person name="Riley R."/>
            <person name="Ahrendt S."/>
            <person name="Ng V."/>
            <person name="Barry K."/>
            <person name="Daum C."/>
            <person name="Grigoriev I.V."/>
            <person name="Hilden K.S."/>
            <person name="Makela M.R."/>
            <person name="de Vries R.P."/>
        </authorList>
    </citation>
    <scope>NUCLEOTIDE SEQUENCE [LARGE SCALE GENOMIC DNA]</scope>
    <source>
        <strain evidence="1 2">CBS 464.89</strain>
    </source>
</reference>
<protein>
    <submittedName>
        <fullName evidence="1">Uncharacterized protein</fullName>
    </submittedName>
</protein>
<dbReference type="SUPFAM" id="SSF52047">
    <property type="entry name" value="RNI-like"/>
    <property type="match status" value="1"/>
</dbReference>
<dbReference type="InterPro" id="IPR032675">
    <property type="entry name" value="LRR_dom_sf"/>
</dbReference>
<sequence>MGYLGFIFGSSTWTTTKHDVEVDLTTRYAPKRPIIRQPKPPSIPVPMEIVMTILESAYDDQEVVAYNALLKNAALVCKSWSNVAQKLLFRHVTLSTQTAYIAFQGAVDRTTARGRMLGDSVVRMKVVLDQKQPYRLSHRSFARAVSLCPNLYELGVALFGEGAPGLDIIGLPDESRMKRSVPSFDETTLAILRAGPQISALQFSNWSDNSDSLLQLLDVWPSLASLDISGTTPRLPNETVAPFPCALRELRTNFQASPSVEFMRWLLHNSRESLRVLDLARQPAPDMLDFLATEHGPTLESLALPTCGTHEGAVSVLKCTALRELKMESAWAAPMLLRGLPHGLQHLAFGVGADTALQHIVQAIKKSDELRVVTMQVWHGGERHPYLPNLRIACALKGVELRQTNDMPAFRVMTRGDPVPSASYPRTRSINNVLYMASRAMTKTSTTDI</sequence>
<dbReference type="Proteomes" id="UP000292082">
    <property type="component" value="Unassembled WGS sequence"/>
</dbReference>